<comment type="caution">
    <text evidence="1">The sequence shown here is derived from an EMBL/GenBank/DDBJ whole genome shotgun (WGS) entry which is preliminary data.</text>
</comment>
<dbReference type="CDD" id="cd00761">
    <property type="entry name" value="Glyco_tranf_GTA_type"/>
    <property type="match status" value="1"/>
</dbReference>
<reference evidence="1 2" key="1">
    <citation type="submission" date="2024-06" db="EMBL/GenBank/DDBJ databases">
        <authorList>
            <person name="Kim D.-U."/>
        </authorList>
    </citation>
    <scope>NUCLEOTIDE SEQUENCE [LARGE SCALE GENOMIC DNA]</scope>
    <source>
        <strain evidence="1 2">KACC15460</strain>
    </source>
</reference>
<dbReference type="EC" id="2.4.-.-" evidence="1"/>
<accession>A0ABV2DH70</accession>
<dbReference type="EMBL" id="JBEWSZ010000001">
    <property type="protein sequence ID" value="MET2829088.1"/>
    <property type="molecule type" value="Genomic_DNA"/>
</dbReference>
<dbReference type="InterPro" id="IPR029044">
    <property type="entry name" value="Nucleotide-diphossugar_trans"/>
</dbReference>
<dbReference type="RefSeq" id="WP_354461054.1">
    <property type="nucleotide sequence ID" value="NZ_JBEWSZ010000001.1"/>
</dbReference>
<evidence type="ECO:0000313" key="2">
    <source>
        <dbReference type="Proteomes" id="UP001548832"/>
    </source>
</evidence>
<proteinExistence type="predicted"/>
<sequence length="284" mass="32807">MSEVVEMPDPISSPRYAAVIRAYQCTPLLIEVMEVLRRQSVPPERLIIVDSSRDPAVSCAFEDLGAEVVTYPAEEFNFSKAINLGVEANDQPLTLIISSHMLIHAPDLIAKGRDAALNGGMEIVYWRHPPYQDAPHECHHVMTSRNFDGRNGLSNTMAMIPTQLLRERPFREEVFSAEDQEWTRYYFASRRRAMLRIDTRDVSYNNPNHNADTWNETKLLREELAIGYFVNRRLLLPDRIVIRFLRGVLATLRRRPDKARVHFGFAWAMTKANFKQPNAKSRYF</sequence>
<protein>
    <submittedName>
        <fullName evidence="1">Glycosyltransferase family 2 protein</fullName>
        <ecNumber evidence="1">2.4.-.-</ecNumber>
    </submittedName>
</protein>
<keyword evidence="2" id="KW-1185">Reference proteome</keyword>
<evidence type="ECO:0000313" key="1">
    <source>
        <dbReference type="EMBL" id="MET2829088.1"/>
    </source>
</evidence>
<dbReference type="GO" id="GO:0016757">
    <property type="term" value="F:glycosyltransferase activity"/>
    <property type="evidence" value="ECO:0007669"/>
    <property type="project" value="UniProtKB-KW"/>
</dbReference>
<gene>
    <name evidence="1" type="ORF">ABVQ20_19085</name>
</gene>
<keyword evidence="1" id="KW-0808">Transferase</keyword>
<organism evidence="1 2">
    <name type="scientific">Mesorhizobium shangrilense</name>
    <dbReference type="NCBI Taxonomy" id="460060"/>
    <lineage>
        <taxon>Bacteria</taxon>
        <taxon>Pseudomonadati</taxon>
        <taxon>Pseudomonadota</taxon>
        <taxon>Alphaproteobacteria</taxon>
        <taxon>Hyphomicrobiales</taxon>
        <taxon>Phyllobacteriaceae</taxon>
        <taxon>Mesorhizobium</taxon>
    </lineage>
</organism>
<name>A0ABV2DH70_9HYPH</name>
<dbReference type="Proteomes" id="UP001548832">
    <property type="component" value="Unassembled WGS sequence"/>
</dbReference>
<keyword evidence="1" id="KW-0328">Glycosyltransferase</keyword>
<dbReference type="Gene3D" id="3.90.550.10">
    <property type="entry name" value="Spore Coat Polysaccharide Biosynthesis Protein SpsA, Chain A"/>
    <property type="match status" value="1"/>
</dbReference>
<dbReference type="SUPFAM" id="SSF53448">
    <property type="entry name" value="Nucleotide-diphospho-sugar transferases"/>
    <property type="match status" value="1"/>
</dbReference>